<dbReference type="EMBL" id="BLZH01000006">
    <property type="protein sequence ID" value="GFP55848.1"/>
    <property type="molecule type" value="Genomic_DNA"/>
</dbReference>
<comment type="caution">
    <text evidence="2">The sequence shown here is derived from an EMBL/GenBank/DDBJ whole genome shotgun (WGS) entry which is preliminary data.</text>
</comment>
<name>A0A6V8QY80_TRIAP</name>
<evidence type="ECO:0000256" key="1">
    <source>
        <dbReference type="SAM" id="SignalP"/>
    </source>
</evidence>
<sequence length="171" mass="20144">MLLIHNVVLLALPLSISPTRPKLPADELTMCYFEQTRWSCGYWRWGHFRQQCNKEYRMGETCGLKLVYETKVEHDVCKLCHDTEKKQRRYDKMYRDVQRWQMEGNRSATIERTCGEMEEVVGQIKRMRDEHGHRLQSLGQKAGELDNHDGKGGIIIANVFFCFSEDSRGRK</sequence>
<dbReference type="Proteomes" id="UP000517252">
    <property type="component" value="Unassembled WGS sequence"/>
</dbReference>
<evidence type="ECO:0000313" key="3">
    <source>
        <dbReference type="Proteomes" id="UP000517252"/>
    </source>
</evidence>
<feature type="chain" id="PRO_5028473164" evidence="1">
    <location>
        <begin position="19"/>
        <end position="171"/>
    </location>
</feature>
<proteinExistence type="predicted"/>
<organism evidence="2 3">
    <name type="scientific">Trichoderma asperellum</name>
    <name type="common">Filamentous fungus</name>
    <dbReference type="NCBI Taxonomy" id="101201"/>
    <lineage>
        <taxon>Eukaryota</taxon>
        <taxon>Fungi</taxon>
        <taxon>Dikarya</taxon>
        <taxon>Ascomycota</taxon>
        <taxon>Pezizomycotina</taxon>
        <taxon>Sordariomycetes</taxon>
        <taxon>Hypocreomycetidae</taxon>
        <taxon>Hypocreales</taxon>
        <taxon>Hypocreaceae</taxon>
        <taxon>Trichoderma</taxon>
    </lineage>
</organism>
<gene>
    <name evidence="2" type="ORF">TASIC1_0006001800</name>
</gene>
<accession>A0A6V8QY80</accession>
<feature type="signal peptide" evidence="1">
    <location>
        <begin position="1"/>
        <end position="18"/>
    </location>
</feature>
<reference evidence="2 3" key="1">
    <citation type="submission" date="2020-07" db="EMBL/GenBank/DDBJ databases">
        <title>Trichoderma asperellum IC-1 whole genome shotgun sequence.</title>
        <authorList>
            <person name="Kanamasa S."/>
            <person name="Takahashi H."/>
        </authorList>
    </citation>
    <scope>NUCLEOTIDE SEQUENCE [LARGE SCALE GENOMIC DNA]</scope>
    <source>
        <strain evidence="2 3">IC-1</strain>
    </source>
</reference>
<evidence type="ECO:0000313" key="2">
    <source>
        <dbReference type="EMBL" id="GFP55848.1"/>
    </source>
</evidence>
<dbReference type="OrthoDB" id="5015991at2759"/>
<dbReference type="AlphaFoldDB" id="A0A6V8QY80"/>
<keyword evidence="1" id="KW-0732">Signal</keyword>
<protein>
    <submittedName>
        <fullName evidence="2">Uncharacterized protein</fullName>
    </submittedName>
</protein>